<accession>A0ABT1J194</accession>
<dbReference type="SUPFAM" id="SSF53474">
    <property type="entry name" value="alpha/beta-Hydrolases"/>
    <property type="match status" value="1"/>
</dbReference>
<dbReference type="InterPro" id="IPR000073">
    <property type="entry name" value="AB_hydrolase_1"/>
</dbReference>
<dbReference type="Gene3D" id="3.40.50.1820">
    <property type="entry name" value="alpha/beta hydrolase"/>
    <property type="match status" value="1"/>
</dbReference>
<dbReference type="Proteomes" id="UP001206483">
    <property type="component" value="Unassembled WGS sequence"/>
</dbReference>
<dbReference type="Pfam" id="PF12697">
    <property type="entry name" value="Abhydrolase_6"/>
    <property type="match status" value="1"/>
</dbReference>
<dbReference type="PANTHER" id="PTHR43689">
    <property type="entry name" value="HYDROLASE"/>
    <property type="match status" value="1"/>
</dbReference>
<dbReference type="EMBL" id="JAMZDX010000004">
    <property type="protein sequence ID" value="MCP2311190.1"/>
    <property type="molecule type" value="Genomic_DNA"/>
</dbReference>
<evidence type="ECO:0000313" key="2">
    <source>
        <dbReference type="EMBL" id="MCP2311190.1"/>
    </source>
</evidence>
<protein>
    <submittedName>
        <fullName evidence="2">Pimeloyl-ACP methyl ester carboxylesterase</fullName>
    </submittedName>
</protein>
<proteinExistence type="predicted"/>
<dbReference type="InterPro" id="IPR029058">
    <property type="entry name" value="AB_hydrolase_fold"/>
</dbReference>
<evidence type="ECO:0000313" key="3">
    <source>
        <dbReference type="Proteomes" id="UP001206483"/>
    </source>
</evidence>
<keyword evidence="3" id="KW-1185">Reference proteome</keyword>
<name>A0ABT1J194_9ACTN</name>
<feature type="domain" description="AB hydrolase-1" evidence="1">
    <location>
        <begin position="20"/>
        <end position="254"/>
    </location>
</feature>
<evidence type="ECO:0000259" key="1">
    <source>
        <dbReference type="Pfam" id="PF12697"/>
    </source>
</evidence>
<dbReference type="RefSeq" id="WP_253799824.1">
    <property type="nucleotide sequence ID" value="NZ_BAAAUB010000071.1"/>
</dbReference>
<gene>
    <name evidence="2" type="ORF">FHR36_004353</name>
</gene>
<dbReference type="PANTHER" id="PTHR43689:SF8">
    <property type="entry name" value="ALPHA_BETA-HYDROLASES SUPERFAMILY PROTEIN"/>
    <property type="match status" value="1"/>
</dbReference>
<reference evidence="2 3" key="1">
    <citation type="submission" date="2022-06" db="EMBL/GenBank/DDBJ databases">
        <title>Sequencing the genomes of 1000 actinobacteria strains.</title>
        <authorList>
            <person name="Klenk H.-P."/>
        </authorList>
    </citation>
    <scope>NUCLEOTIDE SEQUENCE [LARGE SCALE GENOMIC DNA]</scope>
    <source>
        <strain evidence="2 3">DSM 41656</strain>
    </source>
</reference>
<organism evidence="2 3">
    <name type="scientific">Kitasatospora paracochleata</name>
    <dbReference type="NCBI Taxonomy" id="58354"/>
    <lineage>
        <taxon>Bacteria</taxon>
        <taxon>Bacillati</taxon>
        <taxon>Actinomycetota</taxon>
        <taxon>Actinomycetes</taxon>
        <taxon>Kitasatosporales</taxon>
        <taxon>Streptomycetaceae</taxon>
        <taxon>Kitasatospora</taxon>
    </lineage>
</organism>
<sequence>MTTSWDVREAGPADAEHRALLLPGGLCSAVWYEDVMAEPALVRAGIATVAVTLPGFGGTEAPADVTLGAYARMLADFAAERRCDVLVGHSLGANVALEMAASGLFIGPVVLLSPTFSRADEPSFLGAMDRIGQVPGLGAAAWAGLLKVMPRSMKKDLPPARADALAADLAANSSAAGRRIVHEYYRYLDRHPALAGRLCDAGVPAWVVRGDHDEIGFQPNERRIIEACPRVRLVAVPDAGHAVLVDQPAAVAEVIVEAARSER</sequence>
<comment type="caution">
    <text evidence="2">The sequence shown here is derived from an EMBL/GenBank/DDBJ whole genome shotgun (WGS) entry which is preliminary data.</text>
</comment>